<reference evidence="4" key="1">
    <citation type="journal article" date="2023" name="Mol. Phylogenet. Evol.">
        <title>Genome-scale phylogeny and comparative genomics of the fungal order Sordariales.</title>
        <authorList>
            <person name="Hensen N."/>
            <person name="Bonometti L."/>
            <person name="Westerberg I."/>
            <person name="Brannstrom I.O."/>
            <person name="Guillou S."/>
            <person name="Cros-Aarteil S."/>
            <person name="Calhoun S."/>
            <person name="Haridas S."/>
            <person name="Kuo A."/>
            <person name="Mondo S."/>
            <person name="Pangilinan J."/>
            <person name="Riley R."/>
            <person name="LaButti K."/>
            <person name="Andreopoulos B."/>
            <person name="Lipzen A."/>
            <person name="Chen C."/>
            <person name="Yan M."/>
            <person name="Daum C."/>
            <person name="Ng V."/>
            <person name="Clum A."/>
            <person name="Steindorff A."/>
            <person name="Ohm R.A."/>
            <person name="Martin F."/>
            <person name="Silar P."/>
            <person name="Natvig D.O."/>
            <person name="Lalanne C."/>
            <person name="Gautier V."/>
            <person name="Ament-Velasquez S.L."/>
            <person name="Kruys A."/>
            <person name="Hutchinson M.I."/>
            <person name="Powell A.J."/>
            <person name="Barry K."/>
            <person name="Miller A.N."/>
            <person name="Grigoriev I.V."/>
            <person name="Debuchy R."/>
            <person name="Gladieux P."/>
            <person name="Hiltunen Thoren M."/>
            <person name="Johannesson H."/>
        </authorList>
    </citation>
    <scope>NUCLEOTIDE SEQUENCE [LARGE SCALE GENOMIC DNA]</scope>
    <source>
        <strain evidence="4">CBS 340.73</strain>
    </source>
</reference>
<keyword evidence="1" id="KW-0539">Nucleus</keyword>
<gene>
    <name evidence="3" type="ORF">QBC46DRAFT_451721</name>
</gene>
<comment type="caution">
    <text evidence="3">The sequence shown here is derived from an EMBL/GenBank/DDBJ whole genome shotgun (WGS) entry which is preliminary data.</text>
</comment>
<organism evidence="3 4">
    <name type="scientific">Diplogelasinospora grovesii</name>
    <dbReference type="NCBI Taxonomy" id="303347"/>
    <lineage>
        <taxon>Eukaryota</taxon>
        <taxon>Fungi</taxon>
        <taxon>Dikarya</taxon>
        <taxon>Ascomycota</taxon>
        <taxon>Pezizomycotina</taxon>
        <taxon>Sordariomycetes</taxon>
        <taxon>Sordariomycetidae</taxon>
        <taxon>Sordariales</taxon>
        <taxon>Diplogelasinosporaceae</taxon>
        <taxon>Diplogelasinospora</taxon>
    </lineage>
</organism>
<dbReference type="InterPro" id="IPR036864">
    <property type="entry name" value="Zn2-C6_fun-type_DNA-bd_sf"/>
</dbReference>
<evidence type="ECO:0000256" key="1">
    <source>
        <dbReference type="ARBA" id="ARBA00023242"/>
    </source>
</evidence>
<feature type="compositionally biased region" description="Basic and acidic residues" evidence="2">
    <location>
        <begin position="9"/>
        <end position="18"/>
    </location>
</feature>
<evidence type="ECO:0000313" key="4">
    <source>
        <dbReference type="Proteomes" id="UP001303473"/>
    </source>
</evidence>
<feature type="region of interest" description="Disordered" evidence="2">
    <location>
        <begin position="75"/>
        <end position="110"/>
    </location>
</feature>
<feature type="compositionally biased region" description="Polar residues" evidence="2">
    <location>
        <begin position="24"/>
        <end position="33"/>
    </location>
</feature>
<dbReference type="InterPro" id="IPR001138">
    <property type="entry name" value="Zn2Cys6_DnaBD"/>
</dbReference>
<keyword evidence="4" id="KW-1185">Reference proteome</keyword>
<dbReference type="Gene3D" id="4.10.240.10">
    <property type="entry name" value="Zn(2)-C6 fungal-type DNA-binding domain"/>
    <property type="match status" value="1"/>
</dbReference>
<feature type="region of interest" description="Disordered" evidence="2">
    <location>
        <begin position="229"/>
        <end position="263"/>
    </location>
</feature>
<dbReference type="AlphaFoldDB" id="A0AAN6N3W7"/>
<evidence type="ECO:0008006" key="5">
    <source>
        <dbReference type="Google" id="ProtNLM"/>
    </source>
</evidence>
<dbReference type="EMBL" id="MU853846">
    <property type="protein sequence ID" value="KAK3937753.1"/>
    <property type="molecule type" value="Genomic_DNA"/>
</dbReference>
<dbReference type="GO" id="GO:0008270">
    <property type="term" value="F:zinc ion binding"/>
    <property type="evidence" value="ECO:0007669"/>
    <property type="project" value="InterPro"/>
</dbReference>
<name>A0AAN6N3W7_9PEZI</name>
<evidence type="ECO:0000313" key="3">
    <source>
        <dbReference type="EMBL" id="KAK3937753.1"/>
    </source>
</evidence>
<protein>
    <recommendedName>
        <fullName evidence="5">Zn(2)-C6 fungal-type domain-containing protein</fullName>
    </recommendedName>
</protein>
<sequence>MRRQNRSCDQCRKSKRACDAPSSGEIQRSSTGDPYSVEHGPSKASHVGSRTQSCSYCLKTKKNCTFYWVQSQLQPGSSTSRSVRGVNRPKSLRPGQGQHTELPTRPLTTEGFDPNTAPLLHLLPESPEDNDLWCWDPVVPDFDGSVLSGSSFDALSQTIGTESGISRAGFSEEPVNNIIDDPSYFPGTNLHSIAFPTSQHGPQENGFNDLCNPSWDMLHADSAALSSIYSSQSDSGERSEVSPQFGTHRLSHHWPQAPATPRTSLSPFSAEQLMMDRANNYVISENLLRIYHDVLEHSLSCWLTEETCPYKIRRRDGNIARRLAITPPVTATAGASPEPTQQEFGPTWTNRIYRRVLKLDQVAQAAKLIQPTRAEDRAASKALHLVIMAFATQWAQRSQRAEERYRPPGSVFDVIGEAGNGDGGLAEEFDRRLQRSFWEQARKALQDCADLETFKVVCAEVIFGWTQKPWEDDDDVAVESHFGIPSHINVDDAGGIRRSLLSQLEDIISKDGPPVFLERAARKMRALKFKFDAHEVGLGGANRGCINARGVQAADALEPEDRRTVGLLYWLTVMADTVSSSMNERPVVLADEDCQHDDSNEAESGECADGKGNELHSQRWGVDLFIQDDPRCPLQSVRWPCSYETAARAVVRSGPVKVLLYRHVSYLQTSLRGRSRGQAIEDIIRSAMLVYRYWNVTYGAFFRDLVKDYYSVPPRIRGWFVCIHAHWHLAALMLADLIEFIDENDLGISCASRARASANMVGRIRTASANELADLSRVSTPALVEESGDGLTPQLPDFHFAVNAGTIMTEPWTIILIRAYAKAYVLHFSKVDELWRHDKAMLGRKSEGCQESLRRCEECIRALWFLGKKSDMARKVAKALTQALRTLEACISKDI</sequence>
<dbReference type="GO" id="GO:0000981">
    <property type="term" value="F:DNA-binding transcription factor activity, RNA polymerase II-specific"/>
    <property type="evidence" value="ECO:0007669"/>
    <property type="project" value="InterPro"/>
</dbReference>
<feature type="region of interest" description="Disordered" evidence="2">
    <location>
        <begin position="1"/>
        <end position="49"/>
    </location>
</feature>
<dbReference type="Proteomes" id="UP001303473">
    <property type="component" value="Unassembled WGS sequence"/>
</dbReference>
<accession>A0AAN6N3W7</accession>
<evidence type="ECO:0000256" key="2">
    <source>
        <dbReference type="SAM" id="MobiDB-lite"/>
    </source>
</evidence>
<proteinExistence type="predicted"/>
<dbReference type="CDD" id="cd00067">
    <property type="entry name" value="GAL4"/>
    <property type="match status" value="1"/>
</dbReference>